<evidence type="ECO:0000313" key="2">
    <source>
        <dbReference type="Proteomes" id="UP000722625"/>
    </source>
</evidence>
<dbReference type="RefSeq" id="WP_213296544.1">
    <property type="nucleotide sequence ID" value="NZ_JAGYVZ010000004.1"/>
</dbReference>
<name>A0ABS5P8K1_9FLAO</name>
<organism evidence="1 2">
    <name type="scientific">Flavobacterium psychroterrae</name>
    <dbReference type="NCBI Taxonomy" id="2133767"/>
    <lineage>
        <taxon>Bacteria</taxon>
        <taxon>Pseudomonadati</taxon>
        <taxon>Bacteroidota</taxon>
        <taxon>Flavobacteriia</taxon>
        <taxon>Flavobacteriales</taxon>
        <taxon>Flavobacteriaceae</taxon>
        <taxon>Flavobacterium</taxon>
    </lineage>
</organism>
<protein>
    <submittedName>
        <fullName evidence="1">Uncharacterized protein</fullName>
    </submittedName>
</protein>
<keyword evidence="2" id="KW-1185">Reference proteome</keyword>
<comment type="caution">
    <text evidence="1">The sequence shown here is derived from an EMBL/GenBank/DDBJ whole genome shotgun (WGS) entry which is preliminary data.</text>
</comment>
<sequence>MEIEIVENKKQSLYAYKNNELLFYSTGKFNWYKTIIKVYNYNDDLVLNLESKVIFINNSYKILFQNENLLNNILGITDSHLFFDKNKSLKKNYNDRLFSINWNYHYTSEETKIAEVTQNLWKSPRKISLNINDENLDFLDSIIIHILAVQTGNSDN</sequence>
<dbReference type="EMBL" id="JAGYVZ010000004">
    <property type="protein sequence ID" value="MBS7230627.1"/>
    <property type="molecule type" value="Genomic_DNA"/>
</dbReference>
<gene>
    <name evidence="1" type="ORF">KHA90_06295</name>
</gene>
<dbReference type="Proteomes" id="UP000722625">
    <property type="component" value="Unassembled WGS sequence"/>
</dbReference>
<reference evidence="1 2" key="1">
    <citation type="journal article" date="2018" name="Int. J. Syst. Evol. Microbiol.">
        <title>Flavobacterium chryseum sp. nov. and Flavobacterium psychroterrae sp. nov., novel environmental bacteria isolated from Antarctica.</title>
        <authorList>
            <person name="Kralova S."/>
            <person name="Svec P."/>
            <person name="Busse H.J."/>
            <person name="Stankova E."/>
            <person name="Vaczi P."/>
            <person name="Sedlacek I."/>
        </authorList>
    </citation>
    <scope>NUCLEOTIDE SEQUENCE [LARGE SCALE GENOMIC DNA]</scope>
    <source>
        <strain evidence="1 2">CCM 8827</strain>
    </source>
</reference>
<accession>A0ABS5P8K1</accession>
<evidence type="ECO:0000313" key="1">
    <source>
        <dbReference type="EMBL" id="MBS7230627.1"/>
    </source>
</evidence>
<proteinExistence type="predicted"/>